<gene>
    <name evidence="6" type="primary">uxaB</name>
    <name evidence="6" type="ORF">BN85405090</name>
</gene>
<dbReference type="GO" id="GO:0008926">
    <property type="term" value="F:mannitol-1-phosphate 5-dehydrogenase activity"/>
    <property type="evidence" value="ECO:0007669"/>
    <property type="project" value="UniProtKB-EC"/>
</dbReference>
<proteinExistence type="predicted"/>
<evidence type="ECO:0000256" key="1">
    <source>
        <dbReference type="ARBA" id="ARBA00023002"/>
    </source>
</evidence>
<evidence type="ECO:0000256" key="3">
    <source>
        <dbReference type="ARBA" id="ARBA00048615"/>
    </source>
</evidence>
<dbReference type="GO" id="GO:0019592">
    <property type="term" value="P:mannitol catabolic process"/>
    <property type="evidence" value="ECO:0007669"/>
    <property type="project" value="TreeGrafter"/>
</dbReference>
<evidence type="ECO:0000313" key="7">
    <source>
        <dbReference type="Proteomes" id="UP000032740"/>
    </source>
</evidence>
<dbReference type="GO" id="GO:0019698">
    <property type="term" value="P:D-galacturonate catabolic process"/>
    <property type="evidence" value="ECO:0007669"/>
    <property type="project" value="TreeGrafter"/>
</dbReference>
<dbReference type="Pfam" id="PF01232">
    <property type="entry name" value="Mannitol_dh"/>
    <property type="match status" value="1"/>
</dbReference>
<dbReference type="OrthoDB" id="9768714at2"/>
<keyword evidence="7" id="KW-1185">Reference proteome</keyword>
<dbReference type="Pfam" id="PF08125">
    <property type="entry name" value="Mannitol_dh_C"/>
    <property type="match status" value="1"/>
</dbReference>
<name>U4KRE2_ALTPJ</name>
<dbReference type="Gene3D" id="1.10.1040.10">
    <property type="entry name" value="N-(1-d-carboxylethyl)-l-norvaline Dehydrogenase, domain 2"/>
    <property type="match status" value="1"/>
</dbReference>
<dbReference type="InterPro" id="IPR008927">
    <property type="entry name" value="6-PGluconate_DH-like_C_sf"/>
</dbReference>
<dbReference type="NCBIfam" id="NF002969">
    <property type="entry name" value="PRK03643.1"/>
    <property type="match status" value="1"/>
</dbReference>
<evidence type="ECO:0000256" key="2">
    <source>
        <dbReference type="ARBA" id="ARBA00023027"/>
    </source>
</evidence>
<dbReference type="Proteomes" id="UP000032740">
    <property type="component" value="Chromosome"/>
</dbReference>
<evidence type="ECO:0000313" key="6">
    <source>
        <dbReference type="EMBL" id="CCV64086.1"/>
    </source>
</evidence>
<dbReference type="EMBL" id="FO681347">
    <property type="protein sequence ID" value="CCV64086.1"/>
    <property type="molecule type" value="Genomic_DNA"/>
</dbReference>
<dbReference type="InterPro" id="IPR013328">
    <property type="entry name" value="6PGD_dom2"/>
</dbReference>
<comment type="catalytic activity">
    <reaction evidence="3">
        <text>D-mannitol 1-phosphate + NAD(+) = beta-D-fructose 6-phosphate + NADH + H(+)</text>
        <dbReference type="Rhea" id="RHEA:19661"/>
        <dbReference type="ChEBI" id="CHEBI:15378"/>
        <dbReference type="ChEBI" id="CHEBI:57540"/>
        <dbReference type="ChEBI" id="CHEBI:57634"/>
        <dbReference type="ChEBI" id="CHEBI:57945"/>
        <dbReference type="ChEBI" id="CHEBI:61381"/>
        <dbReference type="EC" id="1.1.1.17"/>
    </reaction>
</comment>
<dbReference type="AlphaFoldDB" id="U4KRE2"/>
<dbReference type="PANTHER" id="PTHR30524:SF0">
    <property type="entry name" value="ALTRONATE OXIDOREDUCTASE-RELATED"/>
    <property type="match status" value="1"/>
</dbReference>
<organism evidence="6 7">
    <name type="scientific">Alteracholeplasma palmae (strain ATCC 49389 / J233)</name>
    <name type="common">Acholeplasma palmae</name>
    <dbReference type="NCBI Taxonomy" id="1318466"/>
    <lineage>
        <taxon>Bacteria</taxon>
        <taxon>Bacillati</taxon>
        <taxon>Mycoplasmatota</taxon>
        <taxon>Mollicutes</taxon>
        <taxon>Acholeplasmatales</taxon>
        <taxon>Acholeplasmataceae</taxon>
        <taxon>Acholeplasma</taxon>
    </lineage>
</organism>
<feature type="domain" description="Mannitol dehydrogenase C-terminal" evidence="5">
    <location>
        <begin position="273"/>
        <end position="463"/>
    </location>
</feature>
<accession>U4KRE2</accession>
<dbReference type="RefSeq" id="WP_026657406.1">
    <property type="nucleotide sequence ID" value="NC_022538.1"/>
</dbReference>
<dbReference type="HOGENOM" id="CLU_027324_1_0_14"/>
<keyword evidence="1" id="KW-0560">Oxidoreductase</keyword>
<evidence type="ECO:0000259" key="4">
    <source>
        <dbReference type="Pfam" id="PF01232"/>
    </source>
</evidence>
<dbReference type="PANTHER" id="PTHR30524">
    <property type="entry name" value="MANNITOL-1-PHOSPHATE 5-DEHYDROGENASE"/>
    <property type="match status" value="1"/>
</dbReference>
<dbReference type="InterPro" id="IPR013131">
    <property type="entry name" value="Mannitol_DH_N"/>
</dbReference>
<dbReference type="PRINTS" id="PR00084">
    <property type="entry name" value="MTLDHDRGNASE"/>
</dbReference>
<keyword evidence="2" id="KW-0520">NAD</keyword>
<dbReference type="SUPFAM" id="SSF51735">
    <property type="entry name" value="NAD(P)-binding Rossmann-fold domains"/>
    <property type="match status" value="1"/>
</dbReference>
<reference evidence="6 7" key="1">
    <citation type="journal article" date="2013" name="J. Mol. Microbiol. Biotechnol.">
        <title>Analysis of the Complete Genomes of Acholeplasma brassicae , A. palmae and A. laidlawii and Their Comparison to the Obligate Parasites from ' Candidatus Phytoplasma'.</title>
        <authorList>
            <person name="Kube M."/>
            <person name="Siewert C."/>
            <person name="Migdoll A.M."/>
            <person name="Duduk B."/>
            <person name="Holz S."/>
            <person name="Rabus R."/>
            <person name="Seemuller E."/>
            <person name="Mitrovic J."/>
            <person name="Muller I."/>
            <person name="Buttner C."/>
            <person name="Reinhardt R."/>
        </authorList>
    </citation>
    <scope>NUCLEOTIDE SEQUENCE [LARGE SCALE GENOMIC DNA]</scope>
    <source>
        <strain evidence="6 7">J233</strain>
    </source>
</reference>
<dbReference type="GO" id="GO:0009026">
    <property type="term" value="F:tagaturonate reductase activity"/>
    <property type="evidence" value="ECO:0007669"/>
    <property type="project" value="TreeGrafter"/>
</dbReference>
<dbReference type="KEGG" id="apal:BN85405090"/>
<dbReference type="Gene3D" id="3.40.50.720">
    <property type="entry name" value="NAD(P)-binding Rossmann-like Domain"/>
    <property type="match status" value="1"/>
</dbReference>
<dbReference type="SUPFAM" id="SSF48179">
    <property type="entry name" value="6-phosphogluconate dehydrogenase C-terminal domain-like"/>
    <property type="match status" value="1"/>
</dbReference>
<evidence type="ECO:0000259" key="5">
    <source>
        <dbReference type="Pfam" id="PF08125"/>
    </source>
</evidence>
<protein>
    <submittedName>
        <fullName evidence="6">Altronate oxidoreductase</fullName>
    </submittedName>
</protein>
<dbReference type="STRING" id="1318466.BN85405090"/>
<dbReference type="InterPro" id="IPR000669">
    <property type="entry name" value="Mannitol_DH"/>
</dbReference>
<dbReference type="InterPro" id="IPR036291">
    <property type="entry name" value="NAD(P)-bd_dom_sf"/>
</dbReference>
<dbReference type="InterPro" id="IPR013118">
    <property type="entry name" value="Mannitol_DH_C"/>
</dbReference>
<sequence length="481" mass="55096">MEKLTKKIHKTPERPISIMQFGEGNFLRAFVDDFIQKLNDQKLINMGVVVVQPMPFGRIKEMKEQDGLYTLFLQGLQNNEIVKTHQVIDVLSDFVNPYEELNKYLEYGKSEDLQIVISNTTEAGIVYEEEKLSREVTPNSFPGKLLLLLNERFNHFKGDKTKGLEIVPCELIDYNGDTLKEILIKLAKYNGYSEAFIDWISNDNKYYNTLVDRIVPGYPKDEVEKLEKELGYVDHSMVKGEIFHLWVLQGPDTLKAKLPFDKSGLNVLFADSIVPYKQRKVKILNGSHTALVPVSYLLGIEAVKESVEDPRVSKFIKGFIYDEVVPTIDLPQADMHAFAYSVIERYSNPFVHHLLLSIALNSMSKYKSRNLPTVLDLAKQGKFASHALFSLAALIVFYRGVDEKGNKIPLNDDPKFIELFEKLWAKNDIPALVKEVLELPFWETEYLKNKEVVDYVTKQVELIVTKGMKYAVDQLINGAEK</sequence>
<dbReference type="GO" id="GO:0005829">
    <property type="term" value="C:cytosol"/>
    <property type="evidence" value="ECO:0007669"/>
    <property type="project" value="TreeGrafter"/>
</dbReference>
<feature type="domain" description="Mannitol dehydrogenase N-terminal" evidence="4">
    <location>
        <begin position="17"/>
        <end position="259"/>
    </location>
</feature>